<dbReference type="EMBL" id="UZAM01007387">
    <property type="protein sequence ID" value="VDO98797.1"/>
    <property type="molecule type" value="Genomic_DNA"/>
</dbReference>
<evidence type="ECO:0000313" key="4">
    <source>
        <dbReference type="WBParaSite" id="SBAD_0000288601-mRNA-1"/>
    </source>
</evidence>
<gene>
    <name evidence="2" type="ORF">SBAD_LOCUS2756</name>
</gene>
<feature type="region of interest" description="Disordered" evidence="1">
    <location>
        <begin position="15"/>
        <end position="70"/>
    </location>
</feature>
<evidence type="ECO:0000313" key="2">
    <source>
        <dbReference type="EMBL" id="VDO98797.1"/>
    </source>
</evidence>
<accession>A0A183IGL1</accession>
<dbReference type="AlphaFoldDB" id="A0A183IGL1"/>
<evidence type="ECO:0000313" key="3">
    <source>
        <dbReference type="Proteomes" id="UP000270296"/>
    </source>
</evidence>
<reference evidence="2 3" key="2">
    <citation type="submission" date="2018-11" db="EMBL/GenBank/DDBJ databases">
        <authorList>
            <consortium name="Pathogen Informatics"/>
        </authorList>
    </citation>
    <scope>NUCLEOTIDE SEQUENCE [LARGE SCALE GENOMIC DNA]</scope>
</reference>
<reference evidence="4" key="1">
    <citation type="submission" date="2016-06" db="UniProtKB">
        <authorList>
            <consortium name="WormBaseParasite"/>
        </authorList>
    </citation>
    <scope>IDENTIFICATION</scope>
</reference>
<evidence type="ECO:0000256" key="1">
    <source>
        <dbReference type="SAM" id="MobiDB-lite"/>
    </source>
</evidence>
<organism evidence="4">
    <name type="scientific">Soboliphyme baturini</name>
    <dbReference type="NCBI Taxonomy" id="241478"/>
    <lineage>
        <taxon>Eukaryota</taxon>
        <taxon>Metazoa</taxon>
        <taxon>Ecdysozoa</taxon>
        <taxon>Nematoda</taxon>
        <taxon>Enoplea</taxon>
        <taxon>Dorylaimia</taxon>
        <taxon>Dioctophymatida</taxon>
        <taxon>Dioctophymatoidea</taxon>
        <taxon>Soboliphymatidae</taxon>
        <taxon>Soboliphyme</taxon>
    </lineage>
</organism>
<dbReference type="WBParaSite" id="SBAD_0000288601-mRNA-1">
    <property type="protein sequence ID" value="SBAD_0000288601-mRNA-1"/>
    <property type="gene ID" value="SBAD_0000288601"/>
</dbReference>
<feature type="compositionally biased region" description="Low complexity" evidence="1">
    <location>
        <begin position="41"/>
        <end position="54"/>
    </location>
</feature>
<sequence length="140" mass="15293">MTDDCPKGIVLGRSKKEAKEQCGNAAVVDSDQPSTDVSMKLQQSDANSNSAADALSEDDVPQRNPTPDYQLDDLKRDLTFMGHHISKIVSVLGLSKCNCCDCDHSRLRIVEHCSASSNGHQSNAHPTEVRNLRIFSLHTS</sequence>
<name>A0A183IGL1_9BILA</name>
<proteinExistence type="predicted"/>
<protein>
    <submittedName>
        <fullName evidence="4">DUF4802 domain-containing protein</fullName>
    </submittedName>
</protein>
<keyword evidence="3" id="KW-1185">Reference proteome</keyword>
<dbReference type="Proteomes" id="UP000270296">
    <property type="component" value="Unassembled WGS sequence"/>
</dbReference>